<dbReference type="Pfam" id="PF08486">
    <property type="entry name" value="SpoIID"/>
    <property type="match status" value="1"/>
</dbReference>
<comment type="caution">
    <text evidence="2">The sequence shown here is derived from an EMBL/GenBank/DDBJ whole genome shotgun (WGS) entry which is preliminary data.</text>
</comment>
<accession>A0A832DIX8</accession>
<dbReference type="EMBL" id="DSVI01000004">
    <property type="protein sequence ID" value="HGT46910.1"/>
    <property type="molecule type" value="Genomic_DNA"/>
</dbReference>
<feature type="domain" description="Sporulation stage II protein D amidase enhancer LytB N-terminal" evidence="1">
    <location>
        <begin position="138"/>
        <end position="229"/>
    </location>
</feature>
<dbReference type="NCBIfam" id="TIGR02669">
    <property type="entry name" value="SpoIID_LytB"/>
    <property type="match status" value="1"/>
</dbReference>
<organism evidence="2">
    <name type="scientific">Ignavibacterium album</name>
    <dbReference type="NCBI Taxonomy" id="591197"/>
    <lineage>
        <taxon>Bacteria</taxon>
        <taxon>Pseudomonadati</taxon>
        <taxon>Ignavibacteriota</taxon>
        <taxon>Ignavibacteria</taxon>
        <taxon>Ignavibacteriales</taxon>
        <taxon>Ignavibacteriaceae</taxon>
        <taxon>Ignavibacterium</taxon>
    </lineage>
</organism>
<dbReference type="InterPro" id="IPR013693">
    <property type="entry name" value="SpoIID/LytB_N"/>
</dbReference>
<reference evidence="2" key="1">
    <citation type="journal article" date="2020" name="mSystems">
        <title>Genome- and Community-Level Interaction Insights into Carbon Utilization and Element Cycling Functions of Hydrothermarchaeota in Hydrothermal Sediment.</title>
        <authorList>
            <person name="Zhou Z."/>
            <person name="Liu Y."/>
            <person name="Xu W."/>
            <person name="Pan J."/>
            <person name="Luo Z.H."/>
            <person name="Li M."/>
        </authorList>
    </citation>
    <scope>NUCLEOTIDE SEQUENCE [LARGE SCALE GENOMIC DNA]</scope>
    <source>
        <strain evidence="2">SpSt-500</strain>
    </source>
</reference>
<dbReference type="GO" id="GO:0030288">
    <property type="term" value="C:outer membrane-bounded periplasmic space"/>
    <property type="evidence" value="ECO:0007669"/>
    <property type="project" value="TreeGrafter"/>
</dbReference>
<evidence type="ECO:0000259" key="1">
    <source>
        <dbReference type="Pfam" id="PF08486"/>
    </source>
</evidence>
<name>A0A832DIX8_9BACT</name>
<dbReference type="PROSITE" id="PS51257">
    <property type="entry name" value="PROKAR_LIPOPROTEIN"/>
    <property type="match status" value="1"/>
</dbReference>
<dbReference type="GO" id="GO:0030435">
    <property type="term" value="P:sporulation resulting in formation of a cellular spore"/>
    <property type="evidence" value="ECO:0007669"/>
    <property type="project" value="InterPro"/>
</dbReference>
<gene>
    <name evidence="2" type="ORF">ENS56_02635</name>
</gene>
<evidence type="ECO:0000313" key="2">
    <source>
        <dbReference type="EMBL" id="HGT46910.1"/>
    </source>
</evidence>
<dbReference type="PANTHER" id="PTHR30032:SF4">
    <property type="entry name" value="AMIDASE ENHANCER"/>
    <property type="match status" value="1"/>
</dbReference>
<dbReference type="InterPro" id="IPR013486">
    <property type="entry name" value="SpoIID/LytB"/>
</dbReference>
<dbReference type="PANTHER" id="PTHR30032">
    <property type="entry name" value="N-ACETYLMURAMOYL-L-ALANINE AMIDASE-RELATED"/>
    <property type="match status" value="1"/>
</dbReference>
<dbReference type="InterPro" id="IPR051922">
    <property type="entry name" value="Bact_Sporulation_Assoc"/>
</dbReference>
<sequence>MKLLISTRSNQNIPFKKIFLFIVSLIIISACAPSKRFTEYKESENRDFTREVRILLNDLTDDISLGTDSYLISSNEKLALIKSGNKFSAEAIHNEIFIKLGPKKFNSKEFYLQAVDDSLLILNNKKFRGRIKLINIDGAIKIINQISLEDYIKGVMTKEMPVGKGNENYEALKAFAIAARTYAINKVFGSKTYYDLLPDIRDQVYGGADAEHPLSNLAVDETEGLILTFNDEPATVFYHSTCGGYTESAVNVFTKDDLSYLSTISDGNSAYCSISPNFNWTEIIPESLLIKRLFDARLINNINCSIDKFIIKSRFQSGRINELEISLQCNDERKSISIFGNQIRSIIKNKTGNGLLKSNNFIIEIDENRNIVITGKGSGHGVGLCQWGAIGQSRLGRNYIEILNHYYPGTEIKKLNDQN</sequence>
<protein>
    <submittedName>
        <fullName evidence="2">SpoIID/LytB domain-containing protein</fullName>
    </submittedName>
</protein>
<proteinExistence type="predicted"/>
<dbReference type="AlphaFoldDB" id="A0A832DIX8"/>